<dbReference type="Proteomes" id="UP000193710">
    <property type="component" value="Unassembled WGS sequence"/>
</dbReference>
<dbReference type="OrthoDB" id="4378118at2"/>
<reference evidence="1" key="1">
    <citation type="journal article" date="2014" name="Genome Announc.">
        <title>Draft Genome Sequence of Mycobacterium triplex DSM 44626.</title>
        <authorList>
            <person name="Sassi M."/>
            <person name="Croce O."/>
            <person name="Robert C."/>
            <person name="Raoult D."/>
            <person name="Drancourt M."/>
        </authorList>
    </citation>
    <scope>NUCLEOTIDE SEQUENCE [LARGE SCALE GENOMIC DNA]</scope>
    <source>
        <strain evidence="1">DSM 44626</strain>
    </source>
</reference>
<organism evidence="1">
    <name type="scientific">Mycobacterium triplex</name>
    <dbReference type="NCBI Taxonomy" id="47839"/>
    <lineage>
        <taxon>Bacteria</taxon>
        <taxon>Bacillati</taxon>
        <taxon>Actinomycetota</taxon>
        <taxon>Actinomycetes</taxon>
        <taxon>Mycobacteriales</taxon>
        <taxon>Mycobacteriaceae</taxon>
        <taxon>Mycobacterium</taxon>
        <taxon>Mycobacterium simiae complex</taxon>
    </lineage>
</organism>
<dbReference type="eggNOG" id="ENOG50336QK">
    <property type="taxonomic scope" value="Bacteria"/>
</dbReference>
<dbReference type="STRING" id="47839.BN973_05852"/>
<protein>
    <submittedName>
        <fullName evidence="1">Uncharacterized protein</fullName>
    </submittedName>
</protein>
<dbReference type="AlphaFoldDB" id="A0A024K7I0"/>
<reference evidence="2 3" key="3">
    <citation type="submission" date="2016-01" db="EMBL/GenBank/DDBJ databases">
        <title>The new phylogeny of the genus Mycobacterium.</title>
        <authorList>
            <person name="Tarcisio F."/>
            <person name="Conor M."/>
            <person name="Antonella G."/>
            <person name="Elisabetta G."/>
            <person name="Giulia F.S."/>
            <person name="Sara T."/>
            <person name="Anna F."/>
            <person name="Clotilde B."/>
            <person name="Roberto B."/>
            <person name="Veronica D.S."/>
            <person name="Fabio R."/>
            <person name="Monica P."/>
            <person name="Olivier J."/>
            <person name="Enrico T."/>
            <person name="Nicola S."/>
        </authorList>
    </citation>
    <scope>NUCLEOTIDE SEQUENCE [LARGE SCALE GENOMIC DNA]</scope>
    <source>
        <strain evidence="2 3">DSM 44626</strain>
    </source>
</reference>
<dbReference type="EMBL" id="LQPY01000004">
    <property type="protein sequence ID" value="ORX07705.1"/>
    <property type="molecule type" value="Genomic_DNA"/>
</dbReference>
<keyword evidence="3" id="KW-1185">Reference proteome</keyword>
<reference evidence="1" key="2">
    <citation type="submission" date="2014-04" db="EMBL/GenBank/DDBJ databases">
        <authorList>
            <person name="Urmite Genomes U."/>
        </authorList>
    </citation>
    <scope>NUCLEOTIDE SEQUENCE</scope>
    <source>
        <strain evidence="1">DSM 44626</strain>
    </source>
</reference>
<evidence type="ECO:0000313" key="1">
    <source>
        <dbReference type="EMBL" id="CDO91443.1"/>
    </source>
</evidence>
<dbReference type="EMBL" id="HG964447">
    <property type="protein sequence ID" value="CDO91443.1"/>
    <property type="molecule type" value="Genomic_DNA"/>
</dbReference>
<evidence type="ECO:0000313" key="2">
    <source>
        <dbReference type="EMBL" id="ORX07705.1"/>
    </source>
</evidence>
<name>A0A024K7I0_9MYCO</name>
<dbReference type="Proteomes" id="UP000028880">
    <property type="component" value="Unassembled WGS sequence"/>
</dbReference>
<dbReference type="HOGENOM" id="CLU_173931_0_0_11"/>
<sequence>MIKNGTRLQSQVCDTQVIVVKAAESLDDLRCGGRPMLPLDAERPADATLDPAFADGTTMGKRYVDDGDAEVLVTKAGAGSLSIGGKPLALKEAKPLPASD</sequence>
<gene>
    <name evidence="2" type="ORF">AWC29_05965</name>
    <name evidence="1" type="ORF">BN973_05852</name>
</gene>
<proteinExistence type="predicted"/>
<dbReference type="RefSeq" id="WP_036473719.1">
    <property type="nucleotide sequence ID" value="NZ_HG964447.1"/>
</dbReference>
<accession>A0A024K7I0</accession>
<evidence type="ECO:0000313" key="3">
    <source>
        <dbReference type="Proteomes" id="UP000193710"/>
    </source>
</evidence>